<accession>A0ABV9FY22</accession>
<comment type="caution">
    <text evidence="1">The sequence shown here is derived from an EMBL/GenBank/DDBJ whole genome shotgun (WGS) entry which is preliminary data.</text>
</comment>
<evidence type="ECO:0000313" key="1">
    <source>
        <dbReference type="EMBL" id="MFC4605204.1"/>
    </source>
</evidence>
<evidence type="ECO:0000313" key="2">
    <source>
        <dbReference type="Proteomes" id="UP001595914"/>
    </source>
</evidence>
<organism evidence="1 2">
    <name type="scientific">Rhodococcus kronopolitis</name>
    <dbReference type="NCBI Taxonomy" id="1460226"/>
    <lineage>
        <taxon>Bacteria</taxon>
        <taxon>Bacillati</taxon>
        <taxon>Actinomycetota</taxon>
        <taxon>Actinomycetes</taxon>
        <taxon>Mycobacteriales</taxon>
        <taxon>Nocardiaceae</taxon>
        <taxon>Rhodococcus</taxon>
    </lineage>
</organism>
<dbReference type="Proteomes" id="UP001595914">
    <property type="component" value="Unassembled WGS sequence"/>
</dbReference>
<reference evidence="2" key="1">
    <citation type="journal article" date="2019" name="Int. J. Syst. Evol. Microbiol.">
        <title>The Global Catalogue of Microorganisms (GCM) 10K type strain sequencing project: providing services to taxonomists for standard genome sequencing and annotation.</title>
        <authorList>
            <consortium name="The Broad Institute Genomics Platform"/>
            <consortium name="The Broad Institute Genome Sequencing Center for Infectious Disease"/>
            <person name="Wu L."/>
            <person name="Ma J."/>
        </authorList>
    </citation>
    <scope>NUCLEOTIDE SEQUENCE [LARGE SCALE GENOMIC DNA]</scope>
    <source>
        <strain evidence="2">CCUG 54520</strain>
    </source>
</reference>
<gene>
    <name evidence="1" type="ORF">ACFO6S_16015</name>
</gene>
<sequence>MTGVVRVDTGGLRGAAPRFEAVADALERVRVELAGALDAEGTAWGSDETGSAFGLAYVPGSDAAVDGLRRVTEALRAVAATATGTAVAFDAADHGFAGRLGGPS</sequence>
<proteinExistence type="predicted"/>
<dbReference type="SUPFAM" id="SSF140453">
    <property type="entry name" value="EsxAB dimer-like"/>
    <property type="match status" value="1"/>
</dbReference>
<dbReference type="InterPro" id="IPR036689">
    <property type="entry name" value="ESAT-6-like_sf"/>
</dbReference>
<dbReference type="EMBL" id="JBHSFO010000009">
    <property type="protein sequence ID" value="MFC4605204.1"/>
    <property type="molecule type" value="Genomic_DNA"/>
</dbReference>
<dbReference type="Gene3D" id="1.10.287.1060">
    <property type="entry name" value="ESAT-6-like"/>
    <property type="match status" value="1"/>
</dbReference>
<name>A0ABV9FY22_9NOCA</name>
<keyword evidence="2" id="KW-1185">Reference proteome</keyword>
<dbReference type="RefSeq" id="WP_378418596.1">
    <property type="nucleotide sequence ID" value="NZ_JBHSFO010000009.1"/>
</dbReference>
<protein>
    <submittedName>
        <fullName evidence="1">WXG100 family type VII secretion target</fullName>
    </submittedName>
</protein>